<evidence type="ECO:0000259" key="2">
    <source>
        <dbReference type="Pfam" id="PF13193"/>
    </source>
</evidence>
<feature type="domain" description="AMP-dependent synthetase/ligase" evidence="1">
    <location>
        <begin position="27"/>
        <end position="397"/>
    </location>
</feature>
<evidence type="ECO:0000313" key="3">
    <source>
        <dbReference type="EMBL" id="MDW5596540.1"/>
    </source>
</evidence>
<evidence type="ECO:0000259" key="1">
    <source>
        <dbReference type="Pfam" id="PF00501"/>
    </source>
</evidence>
<accession>A0ABU4HVH6</accession>
<dbReference type="Gene3D" id="3.30.300.30">
    <property type="match status" value="1"/>
</dbReference>
<evidence type="ECO:0000313" key="4">
    <source>
        <dbReference type="Proteomes" id="UP001284601"/>
    </source>
</evidence>
<dbReference type="Proteomes" id="UP001284601">
    <property type="component" value="Unassembled WGS sequence"/>
</dbReference>
<feature type="domain" description="AMP-binding enzyme C-terminal" evidence="2">
    <location>
        <begin position="447"/>
        <end position="521"/>
    </location>
</feature>
<dbReference type="Gene3D" id="3.40.50.12780">
    <property type="entry name" value="N-terminal domain of ligase-like"/>
    <property type="match status" value="1"/>
</dbReference>
<dbReference type="PANTHER" id="PTHR43767:SF1">
    <property type="entry name" value="NONRIBOSOMAL PEPTIDE SYNTHASE PES1 (EUROFUNG)-RELATED"/>
    <property type="match status" value="1"/>
</dbReference>
<dbReference type="Pfam" id="PF13193">
    <property type="entry name" value="AMP-binding_C"/>
    <property type="match status" value="1"/>
</dbReference>
<protein>
    <submittedName>
        <fullName evidence="3">AMP-binding protein</fullName>
    </submittedName>
</protein>
<name>A0ABU4HVH6_9ACTN</name>
<proteinExistence type="predicted"/>
<comment type="caution">
    <text evidence="3">The sequence shown here is derived from an EMBL/GenBank/DDBJ whole genome shotgun (WGS) entry which is preliminary data.</text>
</comment>
<dbReference type="InterPro" id="IPR045851">
    <property type="entry name" value="AMP-bd_C_sf"/>
</dbReference>
<dbReference type="InterPro" id="IPR042099">
    <property type="entry name" value="ANL_N_sf"/>
</dbReference>
<sequence length="532" mass="56882">MTRRSPQARRYTAEGLWEGRLLDALVREGAAAWPTRVALVDGERRVTYGELARLVEQAAGALHALGVQRGDVVSFQLPNWLEAAVVHHATLRLGAVSNAIVPIYRAREVRFIARQSRAKVLVVPGVFRGFDHAAMAAALRDELDTLEHVVVVRGEAPAGTVTYADSLGASGRGGAVAAAPPIAHAPSDPALLLYTSGTEADPKGVLHTHETALYESRSIARLYALDARDRVLMPSPVTHVTGLVYGLQLPFLLGTRVVLQDVWDAERALQLIERERCSVVIGATPFLHGLAGSPSLPRRDLSSLRVFGCGGADVPPELIRSASRTLGIRASRLYGSTECPAVTGSAIDAPEHCHADTDGRPIGGGEARVVDEQGRPVGAGVRGLLQVRGPELCLGYLDPALNAAAFDRDGWFRTGDVAVIDDEGCVRIAGRAKDVIVRGGENISAKEVEDLLFEHPAVREVAVVGYPDAVLGERACAVVVADGELTLPELVAFLRAREVANQKLPERLELVAELPKTSSGKVQKFRLREALA</sequence>
<dbReference type="InterPro" id="IPR025110">
    <property type="entry name" value="AMP-bd_C"/>
</dbReference>
<dbReference type="RefSeq" id="WP_318598967.1">
    <property type="nucleotide sequence ID" value="NZ_JAWSTH010000058.1"/>
</dbReference>
<keyword evidence="4" id="KW-1185">Reference proteome</keyword>
<organism evidence="3 4">
    <name type="scientific">Conexibacter stalactiti</name>
    <dbReference type="NCBI Taxonomy" id="1940611"/>
    <lineage>
        <taxon>Bacteria</taxon>
        <taxon>Bacillati</taxon>
        <taxon>Actinomycetota</taxon>
        <taxon>Thermoleophilia</taxon>
        <taxon>Solirubrobacterales</taxon>
        <taxon>Conexibacteraceae</taxon>
        <taxon>Conexibacter</taxon>
    </lineage>
</organism>
<dbReference type="Pfam" id="PF00501">
    <property type="entry name" value="AMP-binding"/>
    <property type="match status" value="1"/>
</dbReference>
<dbReference type="SUPFAM" id="SSF56801">
    <property type="entry name" value="Acetyl-CoA synthetase-like"/>
    <property type="match status" value="1"/>
</dbReference>
<gene>
    <name evidence="3" type="ORF">R7226_19490</name>
</gene>
<dbReference type="PANTHER" id="PTHR43767">
    <property type="entry name" value="LONG-CHAIN-FATTY-ACID--COA LIGASE"/>
    <property type="match status" value="1"/>
</dbReference>
<reference evidence="4" key="1">
    <citation type="submission" date="2023-07" db="EMBL/GenBank/DDBJ databases">
        <title>Conexibacter stalactiti sp. nov., isolated from stalactites in a lava cave and emended description of the genus Conexibacter.</title>
        <authorList>
            <person name="Lee S.D."/>
        </authorList>
    </citation>
    <scope>NUCLEOTIDE SEQUENCE [LARGE SCALE GENOMIC DNA]</scope>
    <source>
        <strain evidence="4">KCTC 39840</strain>
    </source>
</reference>
<dbReference type="InterPro" id="IPR000873">
    <property type="entry name" value="AMP-dep_synth/lig_dom"/>
</dbReference>
<dbReference type="InterPro" id="IPR050237">
    <property type="entry name" value="ATP-dep_AMP-bd_enzyme"/>
</dbReference>
<dbReference type="EMBL" id="JAWSTH010000058">
    <property type="protein sequence ID" value="MDW5596540.1"/>
    <property type="molecule type" value="Genomic_DNA"/>
</dbReference>